<feature type="coiled-coil region" evidence="1">
    <location>
        <begin position="339"/>
        <end position="366"/>
    </location>
</feature>
<sequence>MGQAQKETTNLGRKMVETGASADRMRQRLEAATRALPKIEIDADSTPAEVKFAELRRQLESLADKKIGVDIDDAAARAELAQIERELEQLQRNEVNINVKADIGAALAELRAVDGAISKVNGRDARVSVDANVGGALAGIAMVGAALASLPAVTSIGVGVTALGSSFAAAGLGAASFAAVAVPSFGRVSEALKASESAAAGAGAATGGAGKSAAQAAGEVLQLEQAEKRLRDAQADAKQAQEDLTRAREDGRRALEDMNFSLDRSVLSQKDAALAVREAAKRLAEVNADPKADQLDRERAELSYQQALQRSEEQQVKTARAIKDTAAANKAGVKGTDEYRQAQENVVAAQDKVSQAEAQLKQLRLQQATAMSSAGGSAGGLKDAFADLSKQEKILAKDMKAFGDEYLKWQRGLQPDVLPAISQGLDVMGVGLKLIGPGAAGAGRALTGLGKEAETALRGKFWQDFFNDVNKEIPGAITSLGHIGGNVFKGFAGVIQALLPYGKDLLGNVENLSEGFAKWGTGLGSDSNFRQFMAEVKANGPQIWETLKNVAETGGNIVEALAPFGVGALGGLSLLAKLTADMSPEHIRGIALAVAAVYVAVNTGKGINAAVEGLGRLRDRMNDVGNAAGSGKSGIGGKLSGLAGMLGAGGPWGLAVGAGALVLGEFALANQEAAGKVRDLATALGESQGAMSAAFKEKIGAELIDNGAVEAARKLGINLETLRSAALGNKGAIAEVNAKLNEHKINLEGANAKAGAFAYGQKGLTSDAFAVRSALDGTNTTIAEARRQYAETTLVNAGLKDSYAETKRAIDAAGGSMDITKGKTGAQREAAELARQKFAELAQKVGETSSAQGILTGKTDDARKAFEEQIPKLFELAGKNKEAREEVYKLAQNFGISRTEADKAATKIDDVKSAADKLKDKKITIDADTKPAENAVYTLAKKLLGIKLELPVGIRAPATPKAYGGISHADGRQYMAAGGIRSVGSSPSAMIAKSPALISGRQGPDVVFGEAGWEAYIPLSPGKRGRGLEILGEAASAMGMAVVPQQTAVNTAGGSMAGGGGVPLPAGGAMVTVTGIGALKSSLDTTAMGLTTGLGAATSTLDAALGDAGTLTSSLTGVGEVAGHLAGEVAGWGEVIAVQVPPLTDAVAQLGTAISAAAAAAGDSKSGAGSKGDERSPRGGSNAKGNVGSKGDERSPRDTAKAAEPKKITILGATRGTVGVALTGGATNWSTTSRPVTGAVTSGNSSGPSSASGSTSTPSGSATSPGGDVHIYGLTVRSEADIPKVTAQISMRRRSRG</sequence>
<feature type="coiled-coil region" evidence="1">
    <location>
        <begin position="216"/>
        <end position="257"/>
    </location>
</feature>
<evidence type="ECO:0008006" key="5">
    <source>
        <dbReference type="Google" id="ProtNLM"/>
    </source>
</evidence>
<feature type="compositionally biased region" description="Polar residues" evidence="2">
    <location>
        <begin position="1"/>
        <end position="11"/>
    </location>
</feature>
<evidence type="ECO:0000313" key="4">
    <source>
        <dbReference type="Proteomes" id="UP001596514"/>
    </source>
</evidence>
<keyword evidence="1" id="KW-0175">Coiled coil</keyword>
<feature type="region of interest" description="Disordered" evidence="2">
    <location>
        <begin position="1225"/>
        <end position="1270"/>
    </location>
</feature>
<feature type="coiled-coil region" evidence="1">
    <location>
        <begin position="73"/>
        <end position="100"/>
    </location>
</feature>
<keyword evidence="4" id="KW-1185">Reference proteome</keyword>
<dbReference type="Proteomes" id="UP001596514">
    <property type="component" value="Unassembled WGS sequence"/>
</dbReference>
<evidence type="ECO:0000256" key="1">
    <source>
        <dbReference type="SAM" id="Coils"/>
    </source>
</evidence>
<accession>A0ABW2T6E4</accession>
<dbReference type="PANTHER" id="PTHR45615">
    <property type="entry name" value="MYOSIN HEAVY CHAIN, NON-MUSCLE"/>
    <property type="match status" value="1"/>
</dbReference>
<protein>
    <recommendedName>
        <fullName evidence="5">Tape measure protein</fullName>
    </recommendedName>
</protein>
<feature type="compositionally biased region" description="Low complexity" evidence="2">
    <location>
        <begin position="1241"/>
        <end position="1267"/>
    </location>
</feature>
<feature type="region of interest" description="Disordered" evidence="2">
    <location>
        <begin position="1"/>
        <end position="26"/>
    </location>
</feature>
<proteinExistence type="predicted"/>
<dbReference type="PANTHER" id="PTHR45615:SF36">
    <property type="entry name" value="MYOSIN HEAVY CHAIN-LIKE, ISOFORM B-RELATED"/>
    <property type="match status" value="1"/>
</dbReference>
<feature type="region of interest" description="Disordered" evidence="2">
    <location>
        <begin position="1161"/>
        <end position="1208"/>
    </location>
</feature>
<evidence type="ECO:0000256" key="2">
    <source>
        <dbReference type="SAM" id="MobiDB-lite"/>
    </source>
</evidence>
<organism evidence="3 4">
    <name type="scientific">Streptosporangium amethystogenes subsp. fukuiense</name>
    <dbReference type="NCBI Taxonomy" id="698418"/>
    <lineage>
        <taxon>Bacteria</taxon>
        <taxon>Bacillati</taxon>
        <taxon>Actinomycetota</taxon>
        <taxon>Actinomycetes</taxon>
        <taxon>Streptosporangiales</taxon>
        <taxon>Streptosporangiaceae</taxon>
        <taxon>Streptosporangium</taxon>
    </lineage>
</organism>
<reference evidence="4" key="1">
    <citation type="journal article" date="2019" name="Int. J. Syst. Evol. Microbiol.">
        <title>The Global Catalogue of Microorganisms (GCM) 10K type strain sequencing project: providing services to taxonomists for standard genome sequencing and annotation.</title>
        <authorList>
            <consortium name="The Broad Institute Genomics Platform"/>
            <consortium name="The Broad Institute Genome Sequencing Center for Infectious Disease"/>
            <person name="Wu L."/>
            <person name="Ma J."/>
        </authorList>
    </citation>
    <scope>NUCLEOTIDE SEQUENCE [LARGE SCALE GENOMIC DNA]</scope>
    <source>
        <strain evidence="4">JCM 10083</strain>
    </source>
</reference>
<feature type="compositionally biased region" description="Basic and acidic residues" evidence="2">
    <location>
        <begin position="1190"/>
        <end position="1207"/>
    </location>
</feature>
<dbReference type="RefSeq" id="WP_343982057.1">
    <property type="nucleotide sequence ID" value="NZ_BAAAGK010000233.1"/>
</dbReference>
<gene>
    <name evidence="3" type="ORF">ACFQVD_26445</name>
</gene>
<dbReference type="EMBL" id="JBHTEE010000001">
    <property type="protein sequence ID" value="MFC7603658.1"/>
    <property type="molecule type" value="Genomic_DNA"/>
</dbReference>
<comment type="caution">
    <text evidence="3">The sequence shown here is derived from an EMBL/GenBank/DDBJ whole genome shotgun (WGS) entry which is preliminary data.</text>
</comment>
<name>A0ABW2T6E4_9ACTN</name>
<evidence type="ECO:0000313" key="3">
    <source>
        <dbReference type="EMBL" id="MFC7603658.1"/>
    </source>
</evidence>